<evidence type="ECO:0000256" key="1">
    <source>
        <dbReference type="ARBA" id="ARBA00004448"/>
    </source>
</evidence>
<keyword evidence="13 16" id="KW-0496">Mitochondrion</keyword>
<accession>A0A7S8HPU7</accession>
<feature type="transmembrane region" description="Helical" evidence="16">
    <location>
        <begin position="432"/>
        <end position="458"/>
    </location>
</feature>
<dbReference type="InterPro" id="IPR003945">
    <property type="entry name" value="NU5C-like"/>
</dbReference>
<dbReference type="PRINTS" id="PR01434">
    <property type="entry name" value="NADHDHGNASE5"/>
</dbReference>
<geneLocation type="mitochondrion" evidence="20"/>
<organism evidence="20">
    <name type="scientific">Iconaster longimanus</name>
    <dbReference type="NCBI Taxonomy" id="2672156"/>
    <lineage>
        <taxon>Eukaryota</taxon>
        <taxon>Metazoa</taxon>
        <taxon>Echinodermata</taxon>
        <taxon>Eleutherozoa</taxon>
        <taxon>Asterozoa</taxon>
        <taxon>Asteroidea</taxon>
        <taxon>Valvatacea</taxon>
        <taxon>Valvatida</taxon>
        <taxon>Goniasteridae</taxon>
        <taxon>Iconaster</taxon>
    </lineage>
</organism>
<dbReference type="Pfam" id="PF00361">
    <property type="entry name" value="Proton_antipo_M"/>
    <property type="match status" value="1"/>
</dbReference>
<dbReference type="InterPro" id="IPR001750">
    <property type="entry name" value="ND/Mrp_TM"/>
</dbReference>
<evidence type="ECO:0000256" key="12">
    <source>
        <dbReference type="ARBA" id="ARBA00023075"/>
    </source>
</evidence>
<comment type="similarity">
    <text evidence="16">Belongs to the complex I subunit 5 family.</text>
</comment>
<comment type="function">
    <text evidence="16">Core subunit of the mitochondrial membrane respiratory chain NADH dehydrogenase (Complex I) which catalyzes electron transfer from NADH through the respiratory chain, using ubiquinone as an electron acceptor. Essential for the catalytic activity and assembly of complex I.</text>
</comment>
<feature type="transmembrane region" description="Helical" evidence="16">
    <location>
        <begin position="351"/>
        <end position="376"/>
    </location>
</feature>
<keyword evidence="5" id="KW-0679">Respiratory chain</keyword>
<keyword evidence="6 16" id="KW-0812">Transmembrane</keyword>
<keyword evidence="14 16" id="KW-0472">Membrane</keyword>
<evidence type="ECO:0000256" key="16">
    <source>
        <dbReference type="RuleBase" id="RU003404"/>
    </source>
</evidence>
<comment type="subcellular location">
    <subcellularLocation>
        <location evidence="1">Mitochondrion inner membrane</location>
        <topology evidence="1">Multi-pass membrane protein</topology>
    </subcellularLocation>
</comment>
<feature type="transmembrane region" description="Helical" evidence="16">
    <location>
        <begin position="140"/>
        <end position="155"/>
    </location>
</feature>
<feature type="domain" description="NADH dehydrogenase subunit 5 C-terminal" evidence="19">
    <location>
        <begin position="448"/>
        <end position="627"/>
    </location>
</feature>
<dbReference type="GO" id="GO:0008137">
    <property type="term" value="F:NADH dehydrogenase (ubiquinone) activity"/>
    <property type="evidence" value="ECO:0007669"/>
    <property type="project" value="UniProtKB-EC"/>
</dbReference>
<feature type="transmembrane region" description="Helical" evidence="16">
    <location>
        <begin position="194"/>
        <end position="216"/>
    </location>
</feature>
<dbReference type="InterPro" id="IPR018393">
    <property type="entry name" value="NADHpl_OxRdtase_5_subgr"/>
</dbReference>
<evidence type="ECO:0000259" key="18">
    <source>
        <dbReference type="Pfam" id="PF00662"/>
    </source>
</evidence>
<keyword evidence="10 16" id="KW-1133">Transmembrane helix</keyword>
<evidence type="ECO:0000256" key="7">
    <source>
        <dbReference type="ARBA" id="ARBA00022792"/>
    </source>
</evidence>
<dbReference type="InterPro" id="IPR001516">
    <property type="entry name" value="Proton_antipo_N"/>
</dbReference>
<dbReference type="NCBIfam" id="TIGR01974">
    <property type="entry name" value="NDH_I_L"/>
    <property type="match status" value="1"/>
</dbReference>
<evidence type="ECO:0000256" key="8">
    <source>
        <dbReference type="ARBA" id="ARBA00022967"/>
    </source>
</evidence>
<keyword evidence="9" id="KW-0249">Electron transport</keyword>
<dbReference type="GO" id="GO:0005743">
    <property type="term" value="C:mitochondrial inner membrane"/>
    <property type="evidence" value="ECO:0007669"/>
    <property type="project" value="UniProtKB-SubCell"/>
</dbReference>
<feature type="transmembrane region" description="Helical" evidence="16">
    <location>
        <begin position="613"/>
        <end position="632"/>
    </location>
</feature>
<evidence type="ECO:0000259" key="17">
    <source>
        <dbReference type="Pfam" id="PF00361"/>
    </source>
</evidence>
<evidence type="ECO:0000256" key="2">
    <source>
        <dbReference type="ARBA" id="ARBA00012944"/>
    </source>
</evidence>
<dbReference type="GeneID" id="63650084"/>
<keyword evidence="7" id="KW-0999">Mitochondrion inner membrane</keyword>
<name>A0A7S8HPU7_9ECHI</name>
<dbReference type="RefSeq" id="YP_010042761.1">
    <property type="nucleotide sequence ID" value="NC_054228.1"/>
</dbReference>
<dbReference type="Pfam" id="PF00662">
    <property type="entry name" value="Proton_antipo_N"/>
    <property type="match status" value="1"/>
</dbReference>
<feature type="domain" description="NADH-Ubiquinone oxidoreductase (complex I) chain 5 N-terminal" evidence="18">
    <location>
        <begin position="91"/>
        <end position="141"/>
    </location>
</feature>
<keyword evidence="8" id="KW-1278">Translocase</keyword>
<dbReference type="GO" id="GO:0003954">
    <property type="term" value="F:NADH dehydrogenase activity"/>
    <property type="evidence" value="ECO:0007669"/>
    <property type="project" value="TreeGrafter"/>
</dbReference>
<comment type="catalytic activity">
    <reaction evidence="15 16">
        <text>a ubiquinone + NADH + 5 H(+)(in) = a ubiquinol + NAD(+) + 4 H(+)(out)</text>
        <dbReference type="Rhea" id="RHEA:29091"/>
        <dbReference type="Rhea" id="RHEA-COMP:9565"/>
        <dbReference type="Rhea" id="RHEA-COMP:9566"/>
        <dbReference type="ChEBI" id="CHEBI:15378"/>
        <dbReference type="ChEBI" id="CHEBI:16389"/>
        <dbReference type="ChEBI" id="CHEBI:17976"/>
        <dbReference type="ChEBI" id="CHEBI:57540"/>
        <dbReference type="ChEBI" id="CHEBI:57945"/>
        <dbReference type="EC" id="7.1.1.2"/>
    </reaction>
</comment>
<reference evidence="20" key="1">
    <citation type="journal article" date="2021" name="Mol. Biol.">
        <title>Mitogenomes reveal alternative initiation codons and lineage-specific gene order conservation in echinoderms.</title>
        <authorList>
            <person name="Quek Z.B.R."/>
            <person name="Chang J.J.M."/>
            <person name="Ip Y.C.A."/>
            <person name="Chan Y.K.S."/>
            <person name="Huang D."/>
        </authorList>
    </citation>
    <scope>NUCLEOTIDE SEQUENCE</scope>
</reference>
<feature type="domain" description="NADH:quinone oxidoreductase/Mrp antiporter transmembrane" evidence="17">
    <location>
        <begin position="157"/>
        <end position="445"/>
    </location>
</feature>
<feature type="transmembrane region" description="Helical" evidence="16">
    <location>
        <begin position="161"/>
        <end position="182"/>
    </location>
</feature>
<feature type="transmembrane region" description="Helical" evidence="16">
    <location>
        <begin position="6"/>
        <end position="27"/>
    </location>
</feature>
<feature type="transmembrane region" description="Helical" evidence="16">
    <location>
        <begin position="506"/>
        <end position="526"/>
    </location>
</feature>
<evidence type="ECO:0000313" key="20">
    <source>
        <dbReference type="EMBL" id="QPC56404.1"/>
    </source>
</evidence>
<dbReference type="AlphaFoldDB" id="A0A7S8HPU7"/>
<evidence type="ECO:0000256" key="15">
    <source>
        <dbReference type="ARBA" id="ARBA00049551"/>
    </source>
</evidence>
<feature type="transmembrane region" description="Helical" evidence="16">
    <location>
        <begin position="236"/>
        <end position="255"/>
    </location>
</feature>
<feature type="transmembrane region" description="Helical" evidence="16">
    <location>
        <begin position="479"/>
        <end position="500"/>
    </location>
</feature>
<proteinExistence type="inferred from homology"/>
<evidence type="ECO:0000256" key="4">
    <source>
        <dbReference type="ARBA" id="ARBA00022448"/>
    </source>
</evidence>
<evidence type="ECO:0000256" key="10">
    <source>
        <dbReference type="ARBA" id="ARBA00022989"/>
    </source>
</evidence>
<dbReference type="PANTHER" id="PTHR42829">
    <property type="entry name" value="NADH-UBIQUINONE OXIDOREDUCTASE CHAIN 5"/>
    <property type="match status" value="1"/>
</dbReference>
<gene>
    <name evidence="20" type="primary">ND5</name>
</gene>
<evidence type="ECO:0000259" key="19">
    <source>
        <dbReference type="Pfam" id="PF06455"/>
    </source>
</evidence>
<feature type="transmembrane region" description="Helical" evidence="16">
    <location>
        <begin position="56"/>
        <end position="82"/>
    </location>
</feature>
<feature type="transmembrane region" description="Helical" evidence="16">
    <location>
        <begin position="327"/>
        <end position="345"/>
    </location>
</feature>
<evidence type="ECO:0000256" key="13">
    <source>
        <dbReference type="ARBA" id="ARBA00023128"/>
    </source>
</evidence>
<evidence type="ECO:0000256" key="11">
    <source>
        <dbReference type="ARBA" id="ARBA00023027"/>
    </source>
</evidence>
<keyword evidence="4 16" id="KW-0813">Transport</keyword>
<keyword evidence="11 16" id="KW-0520">NAD</keyword>
<keyword evidence="12 16" id="KW-0830">Ubiquinone</keyword>
<dbReference type="PANTHER" id="PTHR42829:SF2">
    <property type="entry name" value="NADH-UBIQUINONE OXIDOREDUCTASE CHAIN 5"/>
    <property type="match status" value="1"/>
</dbReference>
<evidence type="ECO:0000256" key="6">
    <source>
        <dbReference type="ARBA" id="ARBA00022692"/>
    </source>
</evidence>
<dbReference type="GO" id="GO:0042773">
    <property type="term" value="P:ATP synthesis coupled electron transport"/>
    <property type="evidence" value="ECO:0007669"/>
    <property type="project" value="InterPro"/>
</dbReference>
<protein>
    <recommendedName>
        <fullName evidence="3 16">NADH-ubiquinone oxidoreductase chain 5</fullName>
        <ecNumber evidence="2 16">7.1.1.2</ecNumber>
    </recommendedName>
</protein>
<evidence type="ECO:0000256" key="3">
    <source>
        <dbReference type="ARBA" id="ARBA00021096"/>
    </source>
</evidence>
<feature type="transmembrane region" description="Helical" evidence="16">
    <location>
        <begin position="112"/>
        <end position="133"/>
    </location>
</feature>
<feature type="transmembrane region" description="Helical" evidence="16">
    <location>
        <begin position="388"/>
        <end position="412"/>
    </location>
</feature>
<dbReference type="CTD" id="4540"/>
<dbReference type="GO" id="GO:0015990">
    <property type="term" value="P:electron transport coupled proton transport"/>
    <property type="evidence" value="ECO:0007669"/>
    <property type="project" value="TreeGrafter"/>
</dbReference>
<feature type="transmembrane region" description="Helical" evidence="16">
    <location>
        <begin position="267"/>
        <end position="287"/>
    </location>
</feature>
<dbReference type="EMBL" id="MT476593">
    <property type="protein sequence ID" value="QPC56404.1"/>
    <property type="molecule type" value="Genomic_DNA"/>
</dbReference>
<evidence type="ECO:0000256" key="5">
    <source>
        <dbReference type="ARBA" id="ARBA00022660"/>
    </source>
</evidence>
<dbReference type="Pfam" id="PF06455">
    <property type="entry name" value="NADH5_C"/>
    <property type="match status" value="1"/>
</dbReference>
<dbReference type="EC" id="7.1.1.2" evidence="2 16"/>
<dbReference type="InterPro" id="IPR010934">
    <property type="entry name" value="NADH_DH_su5_C"/>
</dbReference>
<evidence type="ECO:0000256" key="14">
    <source>
        <dbReference type="ARBA" id="ARBA00023136"/>
    </source>
</evidence>
<feature type="transmembrane region" description="Helical" evidence="16">
    <location>
        <begin position="299"/>
        <end position="320"/>
    </location>
</feature>
<sequence>MPINPSNIIITINISIITILTISIFFFQNPNSINPQNPLPNHTPNTSFSNLNKNNLFFISLLKTLTTLSLIPLLIQTCLILPDTVFSFNNWLPNNTSNTTIQFLFDLKFNTFLSIALLVSWSILEFSLFYMHYDPNPNNFFRLLIIFLLNMILLTCSNNIFLLFIGWEGVGFLSFLLISWWFSRTNANNSAIQAIIYNRIGDIGLLLFFSLSISYFNSWSIPEIQAINLPNTPNPNLLLLGILLAATGKSAQFGLHPWLPAAMEGPTPVSALLHSSTMVVAGIFLLIRLNPLYHNTTSFNTWCLILGSLTATFAATTAISQHDIKKIIAYSTTSQLGLMMIAIGLNQPNIALFHICTHAFFKAMLFLSSGSIIHSLNDEQDIRKMGGLHLLLPNTSACITLGNLALSGIPFLSGFYSKDLILEIGLTSLSNFTSVILSLLATLLTAAYSLRITFFCFLNNSSFSPLNPTNEENPNLTNALNRLAIGTILSGWILSNFFLFTNPPTIPSLLKLSTLSLTLTGILFTFSITQNLTTTPNPSIISTPNTFTTNQWFYENISHTFLLHYSFFTSLTLNTRNLDLGWNENLGAQGLASLSSNTLQNYQLTQTGYIKQYILFSFLTFITIIITTFLILQP</sequence>
<evidence type="ECO:0000256" key="9">
    <source>
        <dbReference type="ARBA" id="ARBA00022982"/>
    </source>
</evidence>